<gene>
    <name evidence="2" type="ORF">M0811_00527</name>
</gene>
<reference evidence="2" key="1">
    <citation type="submission" date="2022-10" db="EMBL/GenBank/DDBJ databases">
        <title>Novel sulphate-reducing endosymbionts in the free-living metamonad Anaeramoeba.</title>
        <authorList>
            <person name="Jerlstrom-Hultqvist J."/>
            <person name="Cepicka I."/>
            <person name="Gallot-Lavallee L."/>
            <person name="Salas-Leiva D."/>
            <person name="Curtis B.A."/>
            <person name="Zahonova K."/>
            <person name="Pipaliya S."/>
            <person name="Dacks J."/>
            <person name="Roger A.J."/>
        </authorList>
    </citation>
    <scope>NUCLEOTIDE SEQUENCE</scope>
    <source>
        <strain evidence="2">BMAN</strain>
    </source>
</reference>
<dbReference type="SUPFAM" id="SSF52058">
    <property type="entry name" value="L domain-like"/>
    <property type="match status" value="1"/>
</dbReference>
<comment type="caution">
    <text evidence="2">The sequence shown here is derived from an EMBL/GenBank/DDBJ whole genome shotgun (WGS) entry which is preliminary data.</text>
</comment>
<dbReference type="EMBL" id="JAPDFW010000059">
    <property type="protein sequence ID" value="KAJ5077207.1"/>
    <property type="molecule type" value="Genomic_DNA"/>
</dbReference>
<organism evidence="2 3">
    <name type="scientific">Anaeramoeba ignava</name>
    <name type="common">Anaerobic marine amoeba</name>
    <dbReference type="NCBI Taxonomy" id="1746090"/>
    <lineage>
        <taxon>Eukaryota</taxon>
        <taxon>Metamonada</taxon>
        <taxon>Anaeramoebidae</taxon>
        <taxon>Anaeramoeba</taxon>
    </lineage>
</organism>
<dbReference type="Gene3D" id="3.80.10.10">
    <property type="entry name" value="Ribonuclease Inhibitor"/>
    <property type="match status" value="1"/>
</dbReference>
<proteinExistence type="predicted"/>
<evidence type="ECO:0000313" key="2">
    <source>
        <dbReference type="EMBL" id="KAJ5077207.1"/>
    </source>
</evidence>
<feature type="compositionally biased region" description="Basic residues" evidence="1">
    <location>
        <begin position="24"/>
        <end position="50"/>
    </location>
</feature>
<keyword evidence="3" id="KW-1185">Reference proteome</keyword>
<protein>
    <submittedName>
        <fullName evidence="2">Leucine-rich repeat-containing protein</fullName>
    </submittedName>
</protein>
<name>A0A9Q0LQL2_ANAIG</name>
<evidence type="ECO:0000256" key="1">
    <source>
        <dbReference type="SAM" id="MobiDB-lite"/>
    </source>
</evidence>
<dbReference type="InterPro" id="IPR032675">
    <property type="entry name" value="LRR_dom_sf"/>
</dbReference>
<evidence type="ECO:0000313" key="3">
    <source>
        <dbReference type="Proteomes" id="UP001149090"/>
    </source>
</evidence>
<dbReference type="Proteomes" id="UP001149090">
    <property type="component" value="Unassembled WGS sequence"/>
</dbReference>
<dbReference type="OrthoDB" id="266138at2759"/>
<accession>A0A9Q0LQL2</accession>
<feature type="region of interest" description="Disordered" evidence="1">
    <location>
        <begin position="1"/>
        <end position="64"/>
    </location>
</feature>
<dbReference type="AlphaFoldDB" id="A0A9Q0LQL2"/>
<sequence length="352" mass="40907">MHLNAFNRFKTGKNKTTKSPTKSTKSKPKSPTKSTKPKPKSPTKIKKTTKITKITKQPNQNDEEFGKQILKKQKKAISLDLSGNNLASLPSMNKMKQLKGLNLCNNNFQSFPNEVFTIPNLIKLKINNVPINPEIQQKLLESKIKIIELNGDLYEVNREQKTINPKEKTRNSHPNYPNSGNISRQGIGFGNDQMNPEFSINIDSRRHPRIGHETRYQERDDLDENYYGNSGMDQQMIYGMDQQMIYGMDQQMIYGMDQQIYPKMNQQIYPFNNFDNNSNQSPNFYPNQMKETENIEESVLKKLDLYNYVTKENKEEISTKTKQERITEMIGVLKDQFHLDIDKIAKVEIIEK</sequence>